<sequence>LKNFLSDNVDMFCSKEFWPPNSTDLNPLDFYVWSVVERVTNKSRHLNVASLRAA</sequence>
<evidence type="ECO:0000313" key="1">
    <source>
        <dbReference type="EMBL" id="EFN80751.1"/>
    </source>
</evidence>
<evidence type="ECO:0008006" key="3">
    <source>
        <dbReference type="Google" id="ProtNLM"/>
    </source>
</evidence>
<evidence type="ECO:0000313" key="2">
    <source>
        <dbReference type="Proteomes" id="UP000008237"/>
    </source>
</evidence>
<dbReference type="InParanoid" id="E2BU79"/>
<dbReference type="EMBL" id="GL450593">
    <property type="protein sequence ID" value="EFN80751.1"/>
    <property type="molecule type" value="Genomic_DNA"/>
</dbReference>
<dbReference type="OrthoDB" id="7540217at2759"/>
<dbReference type="Proteomes" id="UP000008237">
    <property type="component" value="Unassembled WGS sequence"/>
</dbReference>
<reference evidence="1 2" key="1">
    <citation type="journal article" date="2010" name="Science">
        <title>Genomic comparison of the ants Camponotus floridanus and Harpegnathos saltator.</title>
        <authorList>
            <person name="Bonasio R."/>
            <person name="Zhang G."/>
            <person name="Ye C."/>
            <person name="Mutti N.S."/>
            <person name="Fang X."/>
            <person name="Qin N."/>
            <person name="Donahue G."/>
            <person name="Yang P."/>
            <person name="Li Q."/>
            <person name="Li C."/>
            <person name="Zhang P."/>
            <person name="Huang Z."/>
            <person name="Berger S.L."/>
            <person name="Reinberg D."/>
            <person name="Wang J."/>
            <person name="Liebig J."/>
        </authorList>
    </citation>
    <scope>NUCLEOTIDE SEQUENCE [LARGE SCALE GENOMIC DNA]</scope>
    <source>
        <strain evidence="1 2">R22 G/1</strain>
    </source>
</reference>
<name>E2BU79_HARSA</name>
<dbReference type="InterPro" id="IPR036397">
    <property type="entry name" value="RNaseH_sf"/>
</dbReference>
<feature type="non-terminal residue" evidence="1">
    <location>
        <position position="1"/>
    </location>
</feature>
<protein>
    <recommendedName>
        <fullName evidence="3">Transposable element Tc3 transposase</fullName>
    </recommendedName>
</protein>
<feature type="non-terminal residue" evidence="1">
    <location>
        <position position="54"/>
    </location>
</feature>
<proteinExistence type="predicted"/>
<organism evidence="2">
    <name type="scientific">Harpegnathos saltator</name>
    <name type="common">Jerdon's jumping ant</name>
    <dbReference type="NCBI Taxonomy" id="610380"/>
    <lineage>
        <taxon>Eukaryota</taxon>
        <taxon>Metazoa</taxon>
        <taxon>Ecdysozoa</taxon>
        <taxon>Arthropoda</taxon>
        <taxon>Hexapoda</taxon>
        <taxon>Insecta</taxon>
        <taxon>Pterygota</taxon>
        <taxon>Neoptera</taxon>
        <taxon>Endopterygota</taxon>
        <taxon>Hymenoptera</taxon>
        <taxon>Apocrita</taxon>
        <taxon>Aculeata</taxon>
        <taxon>Formicoidea</taxon>
        <taxon>Formicidae</taxon>
        <taxon>Ponerinae</taxon>
        <taxon>Ponerini</taxon>
        <taxon>Harpegnathos</taxon>
    </lineage>
</organism>
<keyword evidence="2" id="KW-1185">Reference proteome</keyword>
<gene>
    <name evidence="1" type="ORF">EAI_08338</name>
</gene>
<dbReference type="GO" id="GO:0003676">
    <property type="term" value="F:nucleic acid binding"/>
    <property type="evidence" value="ECO:0007669"/>
    <property type="project" value="InterPro"/>
</dbReference>
<accession>E2BU79</accession>
<dbReference type="Gene3D" id="3.30.420.10">
    <property type="entry name" value="Ribonuclease H-like superfamily/Ribonuclease H"/>
    <property type="match status" value="1"/>
</dbReference>
<dbReference type="AlphaFoldDB" id="E2BU79"/>